<dbReference type="SUPFAM" id="SSF144091">
    <property type="entry name" value="Rhomboid-like"/>
    <property type="match status" value="1"/>
</dbReference>
<evidence type="ECO:0000256" key="6">
    <source>
        <dbReference type="ARBA" id="ARBA00023136"/>
    </source>
</evidence>
<comment type="similarity">
    <text evidence="2">Belongs to the peptidase S54 family.</text>
</comment>
<dbReference type="RefSeq" id="WP_159421406.1">
    <property type="nucleotide sequence ID" value="NZ_JBHUNF010000004.1"/>
</dbReference>
<feature type="transmembrane region" description="Helical" evidence="7">
    <location>
        <begin position="268"/>
        <end position="286"/>
    </location>
</feature>
<feature type="transmembrane region" description="Helical" evidence="7">
    <location>
        <begin position="106"/>
        <end position="124"/>
    </location>
</feature>
<keyword evidence="6 7" id="KW-0472">Membrane</keyword>
<organism evidence="9 10">
    <name type="scientific">Gulosibacter bifidus</name>
    <dbReference type="NCBI Taxonomy" id="272239"/>
    <lineage>
        <taxon>Bacteria</taxon>
        <taxon>Bacillati</taxon>
        <taxon>Actinomycetota</taxon>
        <taxon>Actinomycetes</taxon>
        <taxon>Micrococcales</taxon>
        <taxon>Microbacteriaceae</taxon>
        <taxon>Gulosibacter</taxon>
    </lineage>
</organism>
<feature type="transmembrane region" description="Helical" evidence="7">
    <location>
        <begin position="165"/>
        <end position="185"/>
    </location>
</feature>
<dbReference type="Gene3D" id="1.20.1540.10">
    <property type="entry name" value="Rhomboid-like"/>
    <property type="match status" value="1"/>
</dbReference>
<evidence type="ECO:0000256" key="4">
    <source>
        <dbReference type="ARBA" id="ARBA00022801"/>
    </source>
</evidence>
<keyword evidence="5 7" id="KW-1133">Transmembrane helix</keyword>
<accession>A0ABW5RJ43</accession>
<dbReference type="GO" id="GO:0006508">
    <property type="term" value="P:proteolysis"/>
    <property type="evidence" value="ECO:0007669"/>
    <property type="project" value="UniProtKB-KW"/>
</dbReference>
<gene>
    <name evidence="9" type="ORF">ACFSUQ_07255</name>
</gene>
<evidence type="ECO:0000256" key="3">
    <source>
        <dbReference type="ARBA" id="ARBA00022692"/>
    </source>
</evidence>
<sequence length="322" mass="34454">MSEPTDPQLNSDNFCYRHPDRMSFILCQRCTRTVCVDCQTEAPVGVICPECLRGGAAAGGAGSVRDFKLIPGGKSARRGRTASGSWLRSRRGNETWRNLTGSGSPATYILIGITAIAGLIQWLTGLNGTSVVTAIGSYSPQFTDLQHIYPDGRTVFEPWRMLTSAFLHMGALHFAFNMLSLWIFGRALEPVIGTLRFAVLYLVSALGGSLAVAMVAPNAWVVGASGAIFGLFAAWFVVLRTSGQDVTSMLVLIGLNVAVSFMNPGISWEAHLGGLAIGLLCGWLTMVDLRRAKQPARLGLWLQLVVAVVCVAAPPIMGSLLP</sequence>
<dbReference type="InterPro" id="IPR050925">
    <property type="entry name" value="Rhomboid_protease_S54"/>
</dbReference>
<keyword evidence="9" id="KW-0645">Protease</keyword>
<dbReference type="Proteomes" id="UP001597453">
    <property type="component" value="Unassembled WGS sequence"/>
</dbReference>
<evidence type="ECO:0000256" key="2">
    <source>
        <dbReference type="ARBA" id="ARBA00009045"/>
    </source>
</evidence>
<evidence type="ECO:0000256" key="5">
    <source>
        <dbReference type="ARBA" id="ARBA00022989"/>
    </source>
</evidence>
<dbReference type="PANTHER" id="PTHR43731">
    <property type="entry name" value="RHOMBOID PROTEASE"/>
    <property type="match status" value="1"/>
</dbReference>
<comment type="subcellular location">
    <subcellularLocation>
        <location evidence="1">Membrane</location>
        <topology evidence="1">Multi-pass membrane protein</topology>
    </subcellularLocation>
</comment>
<dbReference type="Pfam" id="PF01694">
    <property type="entry name" value="Rhomboid"/>
    <property type="match status" value="1"/>
</dbReference>
<dbReference type="InterPro" id="IPR035952">
    <property type="entry name" value="Rhomboid-like_sf"/>
</dbReference>
<feature type="transmembrane region" description="Helical" evidence="7">
    <location>
        <begin position="220"/>
        <end position="239"/>
    </location>
</feature>
<protein>
    <submittedName>
        <fullName evidence="9">Rhomboid family intramembrane serine protease</fullName>
        <ecNumber evidence="9">3.4.21.-</ecNumber>
    </submittedName>
</protein>
<dbReference type="InterPro" id="IPR022764">
    <property type="entry name" value="Peptidase_S54_rhomboid_dom"/>
</dbReference>
<keyword evidence="3 7" id="KW-0812">Transmembrane</keyword>
<comment type="caution">
    <text evidence="9">The sequence shown here is derived from an EMBL/GenBank/DDBJ whole genome shotgun (WGS) entry which is preliminary data.</text>
</comment>
<feature type="transmembrane region" description="Helical" evidence="7">
    <location>
        <begin position="246"/>
        <end position="262"/>
    </location>
</feature>
<keyword evidence="4 9" id="KW-0378">Hydrolase</keyword>
<dbReference type="EC" id="3.4.21.-" evidence="9"/>
<feature type="transmembrane region" description="Helical" evidence="7">
    <location>
        <begin position="298"/>
        <end position="317"/>
    </location>
</feature>
<evidence type="ECO:0000256" key="1">
    <source>
        <dbReference type="ARBA" id="ARBA00004141"/>
    </source>
</evidence>
<dbReference type="PANTHER" id="PTHR43731:SF14">
    <property type="entry name" value="PRESENILIN-ASSOCIATED RHOMBOID-LIKE PROTEIN, MITOCHONDRIAL"/>
    <property type="match status" value="1"/>
</dbReference>
<evidence type="ECO:0000259" key="8">
    <source>
        <dbReference type="Pfam" id="PF01694"/>
    </source>
</evidence>
<feature type="domain" description="Peptidase S54 rhomboid" evidence="8">
    <location>
        <begin position="157"/>
        <end position="285"/>
    </location>
</feature>
<dbReference type="EMBL" id="JBHUNF010000004">
    <property type="protein sequence ID" value="MFD2675088.1"/>
    <property type="molecule type" value="Genomic_DNA"/>
</dbReference>
<reference evidence="10" key="1">
    <citation type="journal article" date="2019" name="Int. J. Syst. Evol. Microbiol.">
        <title>The Global Catalogue of Microorganisms (GCM) 10K type strain sequencing project: providing services to taxonomists for standard genome sequencing and annotation.</title>
        <authorList>
            <consortium name="The Broad Institute Genomics Platform"/>
            <consortium name="The Broad Institute Genome Sequencing Center for Infectious Disease"/>
            <person name="Wu L."/>
            <person name="Ma J."/>
        </authorList>
    </citation>
    <scope>NUCLEOTIDE SEQUENCE [LARGE SCALE GENOMIC DNA]</scope>
    <source>
        <strain evidence="10">TISTR 1511</strain>
    </source>
</reference>
<evidence type="ECO:0000313" key="10">
    <source>
        <dbReference type="Proteomes" id="UP001597453"/>
    </source>
</evidence>
<name>A0ABW5RJ43_9MICO</name>
<keyword evidence="10" id="KW-1185">Reference proteome</keyword>
<feature type="transmembrane region" description="Helical" evidence="7">
    <location>
        <begin position="197"/>
        <end position="214"/>
    </location>
</feature>
<evidence type="ECO:0000256" key="7">
    <source>
        <dbReference type="SAM" id="Phobius"/>
    </source>
</evidence>
<dbReference type="GO" id="GO:0008233">
    <property type="term" value="F:peptidase activity"/>
    <property type="evidence" value="ECO:0007669"/>
    <property type="project" value="UniProtKB-KW"/>
</dbReference>
<evidence type="ECO:0000313" key="9">
    <source>
        <dbReference type="EMBL" id="MFD2675088.1"/>
    </source>
</evidence>
<proteinExistence type="inferred from homology"/>